<dbReference type="EMBL" id="QSGO01000003">
    <property type="protein sequence ID" value="RHB37114.1"/>
    <property type="molecule type" value="Genomic_DNA"/>
</dbReference>
<evidence type="ECO:0000256" key="1">
    <source>
        <dbReference type="ARBA" id="ARBA00000971"/>
    </source>
</evidence>
<evidence type="ECO:0000256" key="6">
    <source>
        <dbReference type="RuleBase" id="RU003915"/>
    </source>
</evidence>
<dbReference type="SUPFAM" id="SSF54534">
    <property type="entry name" value="FKBP-like"/>
    <property type="match status" value="1"/>
</dbReference>
<feature type="signal peptide" evidence="7">
    <location>
        <begin position="1"/>
        <end position="21"/>
    </location>
</feature>
<gene>
    <name evidence="9" type="ORF">DW888_06095</name>
</gene>
<dbReference type="PROSITE" id="PS51257">
    <property type="entry name" value="PROKAR_LIPOPROTEIN"/>
    <property type="match status" value="1"/>
</dbReference>
<dbReference type="Proteomes" id="UP000284379">
    <property type="component" value="Unassembled WGS sequence"/>
</dbReference>
<dbReference type="Gene3D" id="3.10.50.40">
    <property type="match status" value="1"/>
</dbReference>
<dbReference type="PANTHER" id="PTHR43811:SF19">
    <property type="entry name" value="39 KDA FK506-BINDING NUCLEAR PROTEIN"/>
    <property type="match status" value="1"/>
</dbReference>
<dbReference type="InterPro" id="IPR046357">
    <property type="entry name" value="PPIase_dom_sf"/>
</dbReference>
<comment type="catalytic activity">
    <reaction evidence="1 5 6">
        <text>[protein]-peptidylproline (omega=180) = [protein]-peptidylproline (omega=0)</text>
        <dbReference type="Rhea" id="RHEA:16237"/>
        <dbReference type="Rhea" id="RHEA-COMP:10747"/>
        <dbReference type="Rhea" id="RHEA-COMP:10748"/>
        <dbReference type="ChEBI" id="CHEBI:83833"/>
        <dbReference type="ChEBI" id="CHEBI:83834"/>
        <dbReference type="EC" id="5.2.1.8"/>
    </reaction>
</comment>
<sequence length="211" mass="23930">MNKKIYLLPILLLALVFTSCEETKEVSRYDNWQARNEAFIDSLYNVYTTEADHGGLDSIHLMSAPDACIFYKELKPITNDPKLNPNPTNLDEVIEGYVSQDMQPFYTDSVYMYYKGTLIIGDRFDGFKGANPTAFDSPKKLKVTGVITGWNEMLQRMKVGERRLVYIPWNYGYGSSGSGSILGYSTLIFDMQLYSIENRSSNSLSTLAVEE</sequence>
<feature type="chain" id="PRO_5018987312" description="Peptidyl-prolyl cis-trans isomerase" evidence="7">
    <location>
        <begin position="22"/>
        <end position="211"/>
    </location>
</feature>
<dbReference type="GO" id="GO:0003755">
    <property type="term" value="F:peptidyl-prolyl cis-trans isomerase activity"/>
    <property type="evidence" value="ECO:0007669"/>
    <property type="project" value="UniProtKB-UniRule"/>
</dbReference>
<dbReference type="PROSITE" id="PS50059">
    <property type="entry name" value="FKBP_PPIASE"/>
    <property type="match status" value="1"/>
</dbReference>
<proteinExistence type="inferred from homology"/>
<name>A0A413VUD2_9BACE</name>
<comment type="caution">
    <text evidence="9">The sequence shown here is derived from an EMBL/GenBank/DDBJ whole genome shotgun (WGS) entry which is preliminary data.</text>
</comment>
<comment type="similarity">
    <text evidence="2 6">Belongs to the FKBP-type PPIase family.</text>
</comment>
<dbReference type="Pfam" id="PF00254">
    <property type="entry name" value="FKBP_C"/>
    <property type="match status" value="1"/>
</dbReference>
<dbReference type="PANTHER" id="PTHR43811">
    <property type="entry name" value="FKBP-TYPE PEPTIDYL-PROLYL CIS-TRANS ISOMERASE FKPA"/>
    <property type="match status" value="1"/>
</dbReference>
<evidence type="ECO:0000256" key="4">
    <source>
        <dbReference type="ARBA" id="ARBA00023235"/>
    </source>
</evidence>
<evidence type="ECO:0000313" key="9">
    <source>
        <dbReference type="EMBL" id="RHB37114.1"/>
    </source>
</evidence>
<protein>
    <recommendedName>
        <fullName evidence="6">Peptidyl-prolyl cis-trans isomerase</fullName>
        <ecNumber evidence="6">5.2.1.8</ecNumber>
    </recommendedName>
</protein>
<reference evidence="9 10" key="1">
    <citation type="submission" date="2018-08" db="EMBL/GenBank/DDBJ databases">
        <title>A genome reference for cultivated species of the human gut microbiota.</title>
        <authorList>
            <person name="Zou Y."/>
            <person name="Xue W."/>
            <person name="Luo G."/>
        </authorList>
    </citation>
    <scope>NUCLEOTIDE SEQUENCE [LARGE SCALE GENOMIC DNA]</scope>
    <source>
        <strain evidence="9 10">AM40-30BH</strain>
    </source>
</reference>
<evidence type="ECO:0000256" key="7">
    <source>
        <dbReference type="SAM" id="SignalP"/>
    </source>
</evidence>
<dbReference type="GeneID" id="69504700"/>
<keyword evidence="3 5" id="KW-0697">Rotamase</keyword>
<keyword evidence="7" id="KW-0732">Signal</keyword>
<evidence type="ECO:0000256" key="2">
    <source>
        <dbReference type="ARBA" id="ARBA00006577"/>
    </source>
</evidence>
<dbReference type="InterPro" id="IPR001179">
    <property type="entry name" value="PPIase_FKBP_dom"/>
</dbReference>
<dbReference type="EC" id="5.2.1.8" evidence="6"/>
<evidence type="ECO:0000259" key="8">
    <source>
        <dbReference type="PROSITE" id="PS50059"/>
    </source>
</evidence>
<feature type="domain" description="PPIase FKBP-type" evidence="8">
    <location>
        <begin position="107"/>
        <end position="197"/>
    </location>
</feature>
<organism evidence="9 10">
    <name type="scientific">Bacteroides nordii</name>
    <dbReference type="NCBI Taxonomy" id="291645"/>
    <lineage>
        <taxon>Bacteria</taxon>
        <taxon>Pseudomonadati</taxon>
        <taxon>Bacteroidota</taxon>
        <taxon>Bacteroidia</taxon>
        <taxon>Bacteroidales</taxon>
        <taxon>Bacteroidaceae</taxon>
        <taxon>Bacteroides</taxon>
    </lineage>
</organism>
<dbReference type="RefSeq" id="WP_002558860.1">
    <property type="nucleotide sequence ID" value="NZ_CABJFV010000003.1"/>
</dbReference>
<evidence type="ECO:0000256" key="5">
    <source>
        <dbReference type="PROSITE-ProRule" id="PRU00277"/>
    </source>
</evidence>
<evidence type="ECO:0000256" key="3">
    <source>
        <dbReference type="ARBA" id="ARBA00023110"/>
    </source>
</evidence>
<accession>A0A413VUD2</accession>
<dbReference type="AlphaFoldDB" id="A0A413VUD2"/>
<evidence type="ECO:0000313" key="10">
    <source>
        <dbReference type="Proteomes" id="UP000284379"/>
    </source>
</evidence>
<keyword evidence="4 5" id="KW-0413">Isomerase</keyword>